<dbReference type="InterPro" id="IPR008949">
    <property type="entry name" value="Isoprenoid_synthase_dom_sf"/>
</dbReference>
<dbReference type="GO" id="GO:0046872">
    <property type="term" value="F:metal ion binding"/>
    <property type="evidence" value="ECO:0007669"/>
    <property type="project" value="UniProtKB-KW"/>
</dbReference>
<keyword evidence="2" id="KW-0479">Metal-binding</keyword>
<evidence type="ECO:0000256" key="4">
    <source>
        <dbReference type="SAM" id="MobiDB-lite"/>
    </source>
</evidence>
<dbReference type="PANTHER" id="PTHR12001:SF44">
    <property type="entry name" value="GERANYLGERANYL PYROPHOSPHATE SYNTHASE"/>
    <property type="match status" value="1"/>
</dbReference>
<accession>A0A7H8QSM7</accession>
<organism evidence="5 6">
    <name type="scientific">Talaromyces rugulosus</name>
    <name type="common">Penicillium rugulosum</name>
    <dbReference type="NCBI Taxonomy" id="121627"/>
    <lineage>
        <taxon>Eukaryota</taxon>
        <taxon>Fungi</taxon>
        <taxon>Dikarya</taxon>
        <taxon>Ascomycota</taxon>
        <taxon>Pezizomycotina</taxon>
        <taxon>Eurotiomycetes</taxon>
        <taxon>Eurotiomycetidae</taxon>
        <taxon>Eurotiales</taxon>
        <taxon>Trichocomaceae</taxon>
        <taxon>Talaromyces</taxon>
        <taxon>Talaromyces sect. Islandici</taxon>
    </lineage>
</organism>
<dbReference type="RefSeq" id="XP_035343087.1">
    <property type="nucleotide sequence ID" value="XM_035487194.1"/>
</dbReference>
<dbReference type="Pfam" id="PF00348">
    <property type="entry name" value="polyprenyl_synt"/>
    <property type="match status" value="1"/>
</dbReference>
<sequence length="699" mass="79193">MSILDDFPYQHSRTLEKSELPEEYFHILPFRVSRPREGMLETARAAKSEWAKVVGKEDAPLTAEEIDAPLMYVMPECPPDMVASIMRFGTFLVLWDDETDALDGEKHKVITDDYCLGLISECKLGKLSPCDFGINSLYLDSVFQLLKQTTGDDHAYKRALQVFEHIMRSQPVPPLHSVTFEEYKKVRTVTIAGKLIEVLLPSIHGLRISQEEQDSVSSIIEQGCLAVGLANDLYSFPKEFEEHTKSGNIDVIHNAMAVLMSNYGYTEEESKEILRQEILSVERDVLDAYESWKNSPVYKPSDLRRYMVLAMLALGGGCYYQARSPRYHGRKLTTSATDRAQLVGRSHTAWKLRGYSPPESFKKDGALLNSETESTRPEKEKGEGTTASETPDILAPFEKAMAEHLCMAPYNYTKSLPGKKTVGRLVECLRVWFQLPDDSGDVIENVISTLFHSTLMIDDIEDGSILRRGKPAAHTVFGMSQTVNSATYLYSRATTQLELLKSPECRKVFLDELETLAFGQTLDLYWKFHKTCPKIQEYLTMVDNKTGGFFRMALRLTQVEAKSEPCQDLSHLITLMGRYYQIRDDYLNLTSQEYTAKKGFCDDLSEGKFSFPLIHTLQNSPTADVVRGLLFRRENGTGDLTPEVKAYIVSEMRYAGSLTYTRDTLTGLFDAMMEGLERAEASLGINKRLRAFLIWLKVE</sequence>
<evidence type="ECO:0000256" key="2">
    <source>
        <dbReference type="ARBA" id="ARBA00022723"/>
    </source>
</evidence>
<protein>
    <submittedName>
        <fullName evidence="5">Uncharacterized protein</fullName>
    </submittedName>
</protein>
<dbReference type="GeneID" id="55991519"/>
<keyword evidence="6" id="KW-1185">Reference proteome</keyword>
<dbReference type="OrthoDB" id="6921389at2759"/>
<proteinExistence type="predicted"/>
<dbReference type="Gene3D" id="1.10.600.10">
    <property type="entry name" value="Farnesyl Diphosphate Synthase"/>
    <property type="match status" value="2"/>
</dbReference>
<gene>
    <name evidence="5" type="ORF">TRUGW13939_04017</name>
</gene>
<evidence type="ECO:0000313" key="5">
    <source>
        <dbReference type="EMBL" id="QKX56909.1"/>
    </source>
</evidence>
<dbReference type="GO" id="GO:0046165">
    <property type="term" value="P:alcohol biosynthetic process"/>
    <property type="evidence" value="ECO:0007669"/>
    <property type="project" value="UniProtKB-ARBA"/>
</dbReference>
<dbReference type="PROSITE" id="PS00444">
    <property type="entry name" value="POLYPRENYL_SYNTHASE_2"/>
    <property type="match status" value="1"/>
</dbReference>
<reference evidence="6" key="1">
    <citation type="submission" date="2020-06" db="EMBL/GenBank/DDBJ databases">
        <title>A chromosome-scale genome assembly of Talaromyces rugulosus W13939.</title>
        <authorList>
            <person name="Wang B."/>
            <person name="Guo L."/>
            <person name="Ye K."/>
            <person name="Wang L."/>
        </authorList>
    </citation>
    <scope>NUCLEOTIDE SEQUENCE [LARGE SCALE GENOMIC DNA]</scope>
    <source>
        <strain evidence="6">W13939</strain>
    </source>
</reference>
<dbReference type="Pfam" id="PF19086">
    <property type="entry name" value="Terpene_syn_C_2"/>
    <property type="match status" value="1"/>
</dbReference>
<feature type="region of interest" description="Disordered" evidence="4">
    <location>
        <begin position="355"/>
        <end position="389"/>
    </location>
</feature>
<evidence type="ECO:0000256" key="3">
    <source>
        <dbReference type="ARBA" id="ARBA00022842"/>
    </source>
</evidence>
<dbReference type="KEGG" id="trg:TRUGW13939_04017"/>
<feature type="compositionally biased region" description="Basic and acidic residues" evidence="4">
    <location>
        <begin position="373"/>
        <end position="383"/>
    </location>
</feature>
<dbReference type="InterPro" id="IPR000092">
    <property type="entry name" value="Polyprenyl_synt"/>
</dbReference>
<dbReference type="GO" id="GO:0008299">
    <property type="term" value="P:isoprenoid biosynthetic process"/>
    <property type="evidence" value="ECO:0007669"/>
    <property type="project" value="InterPro"/>
</dbReference>
<keyword evidence="1" id="KW-0808">Transferase</keyword>
<dbReference type="GO" id="GO:0043386">
    <property type="term" value="P:mycotoxin biosynthetic process"/>
    <property type="evidence" value="ECO:0007669"/>
    <property type="project" value="UniProtKB-ARBA"/>
</dbReference>
<keyword evidence="3" id="KW-0460">Magnesium</keyword>
<dbReference type="GO" id="GO:0004659">
    <property type="term" value="F:prenyltransferase activity"/>
    <property type="evidence" value="ECO:0007669"/>
    <property type="project" value="InterPro"/>
</dbReference>
<dbReference type="InterPro" id="IPR033749">
    <property type="entry name" value="Polyprenyl_synt_CS"/>
</dbReference>
<dbReference type="AlphaFoldDB" id="A0A7H8QSM7"/>
<dbReference type="PROSITE" id="PS00723">
    <property type="entry name" value="POLYPRENYL_SYNTHASE_1"/>
    <property type="match status" value="1"/>
</dbReference>
<name>A0A7H8QSM7_TALRU</name>
<dbReference type="SUPFAM" id="SSF48576">
    <property type="entry name" value="Terpenoid synthases"/>
    <property type="match status" value="2"/>
</dbReference>
<dbReference type="PANTHER" id="PTHR12001">
    <property type="entry name" value="GERANYLGERANYL PYROPHOSPHATE SYNTHASE"/>
    <property type="match status" value="1"/>
</dbReference>
<evidence type="ECO:0000256" key="1">
    <source>
        <dbReference type="ARBA" id="ARBA00022679"/>
    </source>
</evidence>
<dbReference type="EMBL" id="CP055899">
    <property type="protein sequence ID" value="QKX56909.1"/>
    <property type="molecule type" value="Genomic_DNA"/>
</dbReference>
<dbReference type="SFLD" id="SFLDS00005">
    <property type="entry name" value="Isoprenoid_Synthase_Type_I"/>
    <property type="match status" value="1"/>
</dbReference>
<dbReference type="Proteomes" id="UP000509510">
    <property type="component" value="Chromosome II"/>
</dbReference>
<evidence type="ECO:0000313" key="6">
    <source>
        <dbReference type="Proteomes" id="UP000509510"/>
    </source>
</evidence>